<dbReference type="InterPro" id="IPR017441">
    <property type="entry name" value="Protein_kinase_ATP_BS"/>
</dbReference>
<feature type="binding site" evidence="6">
    <location>
        <position position="223"/>
    </location>
    <ligand>
        <name>ATP</name>
        <dbReference type="ChEBI" id="CHEBI:30616"/>
    </ligand>
</feature>
<organism evidence="9 10">
    <name type="scientific">Polarella glacialis</name>
    <name type="common">Dinoflagellate</name>
    <dbReference type="NCBI Taxonomy" id="89957"/>
    <lineage>
        <taxon>Eukaryota</taxon>
        <taxon>Sar</taxon>
        <taxon>Alveolata</taxon>
        <taxon>Dinophyceae</taxon>
        <taxon>Suessiales</taxon>
        <taxon>Suessiaceae</taxon>
        <taxon>Polarella</taxon>
    </lineage>
</organism>
<evidence type="ECO:0000256" key="2">
    <source>
        <dbReference type="ARBA" id="ARBA00022679"/>
    </source>
</evidence>
<dbReference type="OMA" id="THEDMEH"/>
<evidence type="ECO:0000256" key="4">
    <source>
        <dbReference type="ARBA" id="ARBA00022777"/>
    </source>
</evidence>
<dbReference type="InterPro" id="IPR011009">
    <property type="entry name" value="Kinase-like_dom_sf"/>
</dbReference>
<dbReference type="AlphaFoldDB" id="A0A813GS62"/>
<dbReference type="InterPro" id="IPR051175">
    <property type="entry name" value="CLK_kinases"/>
</dbReference>
<sequence>MKEGLGYGSSRQDSAKQRSVAVRGKTFASAAVNRSQIRGRSHVDDDVPGQRSGGRRAATSQDHDRPRLSSRRGGREESGRNRLSYRSHGRDAPRCKKSRSPRRAVLRQAAKGRLSVSPCSTASELAGPDVREPLATSEEDAHCDEDEEDEYSTSYSSDVSPTPKAAQKTKKCVIQKDEVLHFEWSSGMVLNSRYKVIRLLGDGTFGRVLLADDQSKNRNVAIKVIRPVDKYTQNAIREAAILKDIRKADAEKASGCVRMYESFWHEGGDVRHFCLACEVLGMSLYDLLKLNRYRGLWMQDIQSVAKQCLTTLRFLHGDLNLTHTDLKLENVLFTSTEPPQPASFPREAEWQELHKRSSSRRAASSYVRPACPKIKLIDFGNATYELEHHSSIINTRQYRAPEVILSLGWNERSDLWSVGCILMELYTGELLFRTHESLEHLVLMEQTTEAFPRTMLEKASQAPHGRFVLEDEAAVKWRLRWPDGALSASSEDKVKEQKPLHKMVAQGHRSLADFAASLLTVEPARRPSAQTALVHPFLSEQFSD</sequence>
<comment type="caution">
    <text evidence="9">The sequence shown here is derived from an EMBL/GenBank/DDBJ whole genome shotgun (WGS) entry which is preliminary data.</text>
</comment>
<dbReference type="Gene3D" id="3.30.200.20">
    <property type="entry name" value="Phosphorylase Kinase, domain 1"/>
    <property type="match status" value="1"/>
</dbReference>
<dbReference type="GO" id="GO:0005524">
    <property type="term" value="F:ATP binding"/>
    <property type="evidence" value="ECO:0007669"/>
    <property type="project" value="UniProtKB-UniRule"/>
</dbReference>
<dbReference type="SUPFAM" id="SSF56112">
    <property type="entry name" value="Protein kinase-like (PK-like)"/>
    <property type="match status" value="1"/>
</dbReference>
<proteinExistence type="predicted"/>
<evidence type="ECO:0000256" key="1">
    <source>
        <dbReference type="ARBA" id="ARBA00022527"/>
    </source>
</evidence>
<evidence type="ECO:0000256" key="7">
    <source>
        <dbReference type="SAM" id="MobiDB-lite"/>
    </source>
</evidence>
<feature type="region of interest" description="Disordered" evidence="7">
    <location>
        <begin position="1"/>
        <end position="168"/>
    </location>
</feature>
<dbReference type="Pfam" id="PF00069">
    <property type="entry name" value="Pkinase"/>
    <property type="match status" value="1"/>
</dbReference>
<evidence type="ECO:0000313" key="9">
    <source>
        <dbReference type="EMBL" id="CAE8625482.1"/>
    </source>
</evidence>
<evidence type="ECO:0000256" key="6">
    <source>
        <dbReference type="PROSITE-ProRule" id="PRU10141"/>
    </source>
</evidence>
<evidence type="ECO:0000259" key="8">
    <source>
        <dbReference type="PROSITE" id="PS50011"/>
    </source>
</evidence>
<dbReference type="SMART" id="SM00220">
    <property type="entry name" value="S_TKc"/>
    <property type="match status" value="1"/>
</dbReference>
<dbReference type="PROSITE" id="PS00108">
    <property type="entry name" value="PROTEIN_KINASE_ST"/>
    <property type="match status" value="1"/>
</dbReference>
<keyword evidence="5 6" id="KW-0067">ATP-binding</keyword>
<evidence type="ECO:0000256" key="5">
    <source>
        <dbReference type="ARBA" id="ARBA00022840"/>
    </source>
</evidence>
<keyword evidence="10" id="KW-1185">Reference proteome</keyword>
<feature type="compositionally biased region" description="Acidic residues" evidence="7">
    <location>
        <begin position="137"/>
        <end position="151"/>
    </location>
</feature>
<dbReference type="OrthoDB" id="283111at2759"/>
<keyword evidence="4" id="KW-0418">Kinase</keyword>
<dbReference type="PROSITE" id="PS50011">
    <property type="entry name" value="PROTEIN_KINASE_DOM"/>
    <property type="match status" value="1"/>
</dbReference>
<dbReference type="PROSITE" id="PS00107">
    <property type="entry name" value="PROTEIN_KINASE_ATP"/>
    <property type="match status" value="1"/>
</dbReference>
<dbReference type="GO" id="GO:0005634">
    <property type="term" value="C:nucleus"/>
    <property type="evidence" value="ECO:0007669"/>
    <property type="project" value="TreeGrafter"/>
</dbReference>
<evidence type="ECO:0000256" key="3">
    <source>
        <dbReference type="ARBA" id="ARBA00022741"/>
    </source>
</evidence>
<dbReference type="Proteomes" id="UP000654075">
    <property type="component" value="Unassembled WGS sequence"/>
</dbReference>
<keyword evidence="3 6" id="KW-0547">Nucleotide-binding</keyword>
<feature type="compositionally biased region" description="Basic and acidic residues" evidence="7">
    <location>
        <begin position="61"/>
        <end position="80"/>
    </location>
</feature>
<dbReference type="InterPro" id="IPR000719">
    <property type="entry name" value="Prot_kinase_dom"/>
</dbReference>
<dbReference type="InterPro" id="IPR008271">
    <property type="entry name" value="Ser/Thr_kinase_AS"/>
</dbReference>
<feature type="compositionally biased region" description="Basic residues" evidence="7">
    <location>
        <begin position="95"/>
        <end position="105"/>
    </location>
</feature>
<dbReference type="EMBL" id="CAJNNV010028691">
    <property type="protein sequence ID" value="CAE8625482.1"/>
    <property type="molecule type" value="Genomic_DNA"/>
</dbReference>
<name>A0A813GS62_POLGL</name>
<accession>A0A813GS62</accession>
<evidence type="ECO:0000313" key="10">
    <source>
        <dbReference type="Proteomes" id="UP000654075"/>
    </source>
</evidence>
<dbReference type="GO" id="GO:0004674">
    <property type="term" value="F:protein serine/threonine kinase activity"/>
    <property type="evidence" value="ECO:0007669"/>
    <property type="project" value="UniProtKB-KW"/>
</dbReference>
<keyword evidence="1" id="KW-0723">Serine/threonine-protein kinase</keyword>
<gene>
    <name evidence="9" type="ORF">PGLA1383_LOCUS42478</name>
</gene>
<reference evidence="9" key="1">
    <citation type="submission" date="2021-02" db="EMBL/GenBank/DDBJ databases">
        <authorList>
            <person name="Dougan E. K."/>
            <person name="Rhodes N."/>
            <person name="Thang M."/>
            <person name="Chan C."/>
        </authorList>
    </citation>
    <scope>NUCLEOTIDE SEQUENCE</scope>
</reference>
<dbReference type="Gene3D" id="1.10.510.10">
    <property type="entry name" value="Transferase(Phosphotransferase) domain 1"/>
    <property type="match status" value="1"/>
</dbReference>
<dbReference type="PANTHER" id="PTHR45646">
    <property type="entry name" value="SERINE/THREONINE-PROTEIN KINASE DOA-RELATED"/>
    <property type="match status" value="1"/>
</dbReference>
<protein>
    <recommendedName>
        <fullName evidence="8">Protein kinase domain-containing protein</fullName>
    </recommendedName>
</protein>
<keyword evidence="2" id="KW-0808">Transferase</keyword>
<feature type="domain" description="Protein kinase" evidence="8">
    <location>
        <begin position="194"/>
        <end position="538"/>
    </location>
</feature>
<dbReference type="PANTHER" id="PTHR45646:SF11">
    <property type="entry name" value="SERINE_THREONINE-PROTEIN KINASE DOA"/>
    <property type="match status" value="1"/>
</dbReference>